<name>A0A1A8T6U7_9GAMM</name>
<dbReference type="AlphaFoldDB" id="A0A1A8T6U7"/>
<dbReference type="EMBL" id="FLOB01000002">
    <property type="protein sequence ID" value="SBS28195.1"/>
    <property type="molecule type" value="Genomic_DNA"/>
</dbReference>
<accession>A0A1A8T6U7</accession>
<gene>
    <name evidence="1" type="ORF">MSP8886_01086</name>
</gene>
<reference evidence="1 2" key="1">
    <citation type="submission" date="2016-06" db="EMBL/GenBank/DDBJ databases">
        <authorList>
            <person name="Kjaerup R.B."/>
            <person name="Dalgaard T.S."/>
            <person name="Juul-Madsen H.R."/>
        </authorList>
    </citation>
    <scope>NUCLEOTIDE SEQUENCE [LARGE SCALE GENOMIC DNA]</scope>
    <source>
        <strain evidence="1 2">CECT 8886</strain>
    </source>
</reference>
<dbReference type="STRING" id="1792290.MSP8886_01086"/>
<proteinExistence type="predicted"/>
<dbReference type="Proteomes" id="UP000092544">
    <property type="component" value="Unassembled WGS sequence"/>
</dbReference>
<protein>
    <submittedName>
        <fullName evidence="1">Uncharacterized protein</fullName>
    </submittedName>
</protein>
<evidence type="ECO:0000313" key="2">
    <source>
        <dbReference type="Proteomes" id="UP000092544"/>
    </source>
</evidence>
<organism evidence="1 2">
    <name type="scientific">Marinomonas spartinae</name>
    <dbReference type="NCBI Taxonomy" id="1792290"/>
    <lineage>
        <taxon>Bacteria</taxon>
        <taxon>Pseudomonadati</taxon>
        <taxon>Pseudomonadota</taxon>
        <taxon>Gammaproteobacteria</taxon>
        <taxon>Oceanospirillales</taxon>
        <taxon>Oceanospirillaceae</taxon>
        <taxon>Marinomonas</taxon>
    </lineage>
</organism>
<keyword evidence="2" id="KW-1185">Reference proteome</keyword>
<evidence type="ECO:0000313" key="1">
    <source>
        <dbReference type="EMBL" id="SBS28195.1"/>
    </source>
</evidence>
<sequence length="103" mass="11363">MAIHAPGAYVPRLKLAANQLGMKVNQPKSNPFDLVPNIAGANNLSPSSLVRSLKFFGLTFFGTELTSPHTLPYLGLESYHAQLRMAGNHRRAQDILNYIEKNT</sequence>